<reference evidence="1" key="2">
    <citation type="submission" date="2022-06" db="UniProtKB">
        <authorList>
            <consortium name="EnsemblMetazoa"/>
        </authorList>
    </citation>
    <scope>IDENTIFICATION</scope>
</reference>
<organism evidence="1 2">
    <name type="scientific">Acyrthosiphon pisum</name>
    <name type="common">Pea aphid</name>
    <dbReference type="NCBI Taxonomy" id="7029"/>
    <lineage>
        <taxon>Eukaryota</taxon>
        <taxon>Metazoa</taxon>
        <taxon>Ecdysozoa</taxon>
        <taxon>Arthropoda</taxon>
        <taxon>Hexapoda</taxon>
        <taxon>Insecta</taxon>
        <taxon>Pterygota</taxon>
        <taxon>Neoptera</taxon>
        <taxon>Paraneoptera</taxon>
        <taxon>Hemiptera</taxon>
        <taxon>Sternorrhyncha</taxon>
        <taxon>Aphidomorpha</taxon>
        <taxon>Aphidoidea</taxon>
        <taxon>Aphididae</taxon>
        <taxon>Macrosiphini</taxon>
        <taxon>Acyrthosiphon</taxon>
    </lineage>
</organism>
<dbReference type="Proteomes" id="UP000007819">
    <property type="component" value="Chromosome X"/>
</dbReference>
<evidence type="ECO:0008006" key="3">
    <source>
        <dbReference type="Google" id="ProtNLM"/>
    </source>
</evidence>
<evidence type="ECO:0000313" key="2">
    <source>
        <dbReference type="Proteomes" id="UP000007819"/>
    </source>
</evidence>
<dbReference type="AlphaFoldDB" id="A0A8R2F8S7"/>
<dbReference type="GeneID" id="103309478"/>
<dbReference type="EnsemblMetazoa" id="XM_008184993.1">
    <property type="protein sequence ID" value="XP_008183215.1"/>
    <property type="gene ID" value="LOC103309478"/>
</dbReference>
<accession>A0A8R2F8S7</accession>
<keyword evidence="2" id="KW-1185">Reference proteome</keyword>
<reference evidence="2" key="1">
    <citation type="submission" date="2010-06" db="EMBL/GenBank/DDBJ databases">
        <authorList>
            <person name="Jiang H."/>
            <person name="Abraham K."/>
            <person name="Ali S."/>
            <person name="Alsbrooks S.L."/>
            <person name="Anim B.N."/>
            <person name="Anosike U.S."/>
            <person name="Attaway T."/>
            <person name="Bandaranaike D.P."/>
            <person name="Battles P.K."/>
            <person name="Bell S.N."/>
            <person name="Bell A.V."/>
            <person name="Beltran B."/>
            <person name="Bickham C."/>
            <person name="Bustamante Y."/>
            <person name="Caleb T."/>
            <person name="Canada A."/>
            <person name="Cardenas V."/>
            <person name="Carter K."/>
            <person name="Chacko J."/>
            <person name="Chandrabose M.N."/>
            <person name="Chavez D."/>
            <person name="Chavez A."/>
            <person name="Chen L."/>
            <person name="Chu H.-S."/>
            <person name="Claassen K.J."/>
            <person name="Cockrell R."/>
            <person name="Collins M."/>
            <person name="Cooper J.A."/>
            <person name="Cree A."/>
            <person name="Curry S.M."/>
            <person name="Da Y."/>
            <person name="Dao M.D."/>
            <person name="Das B."/>
            <person name="Davila M.-L."/>
            <person name="Davy-Carroll L."/>
            <person name="Denson S."/>
            <person name="Dinh H."/>
            <person name="Ebong V.E."/>
            <person name="Edwards J.R."/>
            <person name="Egan A."/>
            <person name="El-Daye J."/>
            <person name="Escobedo L."/>
            <person name="Fernandez S."/>
            <person name="Fernando P.R."/>
            <person name="Flagg N."/>
            <person name="Forbes L.D."/>
            <person name="Fowler R.G."/>
            <person name="Fu Q."/>
            <person name="Gabisi R.A."/>
            <person name="Ganer J."/>
            <person name="Garbino Pronczuk A."/>
            <person name="Garcia R.M."/>
            <person name="Garner T."/>
            <person name="Garrett T.E."/>
            <person name="Gonzalez D.A."/>
            <person name="Hamid H."/>
            <person name="Hawkins E.S."/>
            <person name="Hirani K."/>
            <person name="Hogues M.E."/>
            <person name="Hollins B."/>
            <person name="Hsiao C.-H."/>
            <person name="Jabil R."/>
            <person name="James M.L."/>
            <person name="Jhangiani S.N."/>
            <person name="Johnson B."/>
            <person name="Johnson Q."/>
            <person name="Joshi V."/>
            <person name="Kalu J.B."/>
            <person name="Kam C."/>
            <person name="Kashfia A."/>
            <person name="Keebler J."/>
            <person name="Kisamo H."/>
            <person name="Kovar C.L."/>
            <person name="Lago L.A."/>
            <person name="Lai C.-Y."/>
            <person name="Laidlaw J."/>
            <person name="Lara F."/>
            <person name="Le T.-K."/>
            <person name="Lee S.L."/>
            <person name="Legall F.H."/>
            <person name="Lemon S.J."/>
            <person name="Lewis L.R."/>
            <person name="Li B."/>
            <person name="Liu Y."/>
            <person name="Liu Y.-S."/>
            <person name="Lopez J."/>
            <person name="Lozado R.J."/>
            <person name="Lu J."/>
            <person name="Madu R.C."/>
            <person name="Maheshwari M."/>
            <person name="Maheshwari R."/>
            <person name="Malloy K."/>
            <person name="Martinez E."/>
            <person name="Mathew T."/>
            <person name="Mercado I.C."/>
            <person name="Mercado C."/>
            <person name="Meyer B."/>
            <person name="Montgomery K."/>
            <person name="Morgan M.B."/>
            <person name="Munidasa M."/>
            <person name="Nazareth L.V."/>
            <person name="Nelson J."/>
            <person name="Ng B.M."/>
            <person name="Nguyen N.B."/>
            <person name="Nguyen P.Q."/>
            <person name="Nguyen T."/>
            <person name="Obregon M."/>
            <person name="Okwuonu G.O."/>
            <person name="Onwere C.G."/>
            <person name="Orozco G."/>
            <person name="Parra A."/>
            <person name="Patel S."/>
            <person name="Patil S."/>
            <person name="Perez A."/>
            <person name="Perez Y."/>
            <person name="Pham C."/>
            <person name="Primus E.L."/>
            <person name="Pu L.-L."/>
            <person name="Puazo M."/>
            <person name="Qin X."/>
            <person name="Quiroz J.B."/>
            <person name="Reese J."/>
            <person name="Richards S."/>
            <person name="Rives C.M."/>
            <person name="Robberts R."/>
            <person name="Ruiz S.J."/>
            <person name="Ruiz M.J."/>
            <person name="Santibanez J."/>
            <person name="Schneider B.W."/>
            <person name="Sisson I."/>
            <person name="Smith M."/>
            <person name="Sodergren E."/>
            <person name="Song X.-Z."/>
            <person name="Song B.B."/>
            <person name="Summersgill H."/>
            <person name="Thelus R."/>
            <person name="Thornton R.D."/>
            <person name="Trejos Z.Y."/>
            <person name="Usmani K."/>
            <person name="Vattathil S."/>
            <person name="Villasana D."/>
            <person name="Walker D.L."/>
            <person name="Wang S."/>
            <person name="Wang K."/>
            <person name="White C.S."/>
            <person name="Williams A.C."/>
            <person name="Williamson J."/>
            <person name="Wilson K."/>
            <person name="Woghiren I.O."/>
            <person name="Woodworth J.R."/>
            <person name="Worley K.C."/>
            <person name="Wright R.A."/>
            <person name="Wu W."/>
            <person name="Young L."/>
            <person name="Zhang L."/>
            <person name="Zhang J."/>
            <person name="Zhu Y."/>
            <person name="Muzny D.M."/>
            <person name="Weinstock G."/>
            <person name="Gibbs R.A."/>
        </authorList>
    </citation>
    <scope>NUCLEOTIDE SEQUENCE [LARGE SCALE GENOMIC DNA]</scope>
    <source>
        <strain evidence="2">LSR1</strain>
    </source>
</reference>
<name>A0A8R2F8S7_ACYPI</name>
<proteinExistence type="predicted"/>
<sequence>MAAGFMSREQPNRRSDIRKYTVVDGRAHPVGPTIFQKAEPLINDITQDETDKAIDSLDNWKAHGSDNIQAELIKYSGKETWYFIFNVCQKTWRGEQMRRSWKEIIILPLHKKGVKTDCSNYRGISLLNTAYKVFSKVLLSRLTSYAEECLGEYQCDALSPPLFNLALEKAVRMMQNAESGVAVNEHRVQVLRFSDDLIILGESLGDALDLTMALENAAEKVGLS</sequence>
<evidence type="ECO:0000313" key="1">
    <source>
        <dbReference type="EnsemblMetazoa" id="XP_008183215.1"/>
    </source>
</evidence>
<dbReference type="PANTHER" id="PTHR19446">
    <property type="entry name" value="REVERSE TRANSCRIPTASES"/>
    <property type="match status" value="1"/>
</dbReference>
<dbReference type="OrthoDB" id="6625457at2759"/>
<dbReference type="KEGG" id="api:103309478"/>
<protein>
    <recommendedName>
        <fullName evidence="3">Reverse transcriptase domain-containing protein</fullName>
    </recommendedName>
</protein>
<dbReference type="RefSeq" id="XP_008183215.1">
    <property type="nucleotide sequence ID" value="XM_008184993.1"/>
</dbReference>